<keyword evidence="1" id="KW-0812">Transmembrane</keyword>
<dbReference type="GO" id="GO:0009507">
    <property type="term" value="C:chloroplast"/>
    <property type="evidence" value="ECO:0007669"/>
    <property type="project" value="UniProtKB-SubCell"/>
</dbReference>
<evidence type="ECO:0000256" key="1">
    <source>
        <dbReference type="SAM" id="Phobius"/>
    </source>
</evidence>
<feature type="transmembrane region" description="Helical" evidence="1">
    <location>
        <begin position="138"/>
        <end position="162"/>
    </location>
</feature>
<dbReference type="AlphaFoldDB" id="A0A7S1WXN0"/>
<sequence>MTNKQLGRVRGFLRLGDNEVAEVKESARELKTAKDPIRYGMTDDVEGIAAARSSSTPADEFLGDQTRDATAKAQSMKEGAQLFSIESTSEADAAADALKNPVGTSVSLNAKNDILEQSGMASSELAYAKDVEMRNGRYAMMGFLAAILVESATGHGIIMQIIDIFKLTGLLGAESGF</sequence>
<organism evidence="2">
    <name type="scientific">Tetraselmis chuii</name>
    <dbReference type="NCBI Taxonomy" id="63592"/>
    <lineage>
        <taxon>Eukaryota</taxon>
        <taxon>Viridiplantae</taxon>
        <taxon>Chlorophyta</taxon>
        <taxon>core chlorophytes</taxon>
        <taxon>Chlorodendrophyceae</taxon>
        <taxon>Chlorodendrales</taxon>
        <taxon>Chlorodendraceae</taxon>
        <taxon>Tetraselmis</taxon>
    </lineage>
</organism>
<keyword evidence="1" id="KW-1133">Transmembrane helix</keyword>
<keyword evidence="1" id="KW-0472">Membrane</keyword>
<dbReference type="Gene3D" id="1.10.3460.10">
    <property type="entry name" value="Chlorophyll a/b binding protein domain"/>
    <property type="match status" value="1"/>
</dbReference>
<evidence type="ECO:0008006" key="3">
    <source>
        <dbReference type="Google" id="ProtNLM"/>
    </source>
</evidence>
<accession>A0A7S1WXN0</accession>
<dbReference type="SUPFAM" id="SSF103511">
    <property type="entry name" value="Chlorophyll a-b binding protein"/>
    <property type="match status" value="1"/>
</dbReference>
<name>A0A7S1WXN0_9CHLO</name>
<reference evidence="2" key="1">
    <citation type="submission" date="2021-01" db="EMBL/GenBank/DDBJ databases">
        <authorList>
            <person name="Corre E."/>
            <person name="Pelletier E."/>
            <person name="Niang G."/>
            <person name="Scheremetjew M."/>
            <person name="Finn R."/>
            <person name="Kale V."/>
            <person name="Holt S."/>
            <person name="Cochrane G."/>
            <person name="Meng A."/>
            <person name="Brown T."/>
            <person name="Cohen L."/>
        </authorList>
    </citation>
    <scope>NUCLEOTIDE SEQUENCE</scope>
    <source>
        <strain evidence="2">PLY429</strain>
    </source>
</reference>
<dbReference type="EMBL" id="HBGG01000470">
    <property type="protein sequence ID" value="CAD9198036.1"/>
    <property type="molecule type" value="Transcribed_RNA"/>
</dbReference>
<protein>
    <recommendedName>
        <fullName evidence="3">High light inducible protein</fullName>
    </recommendedName>
</protein>
<gene>
    <name evidence="2" type="ORF">TCHU04912_LOCUS269</name>
</gene>
<proteinExistence type="predicted"/>
<evidence type="ECO:0000313" key="2">
    <source>
        <dbReference type="EMBL" id="CAD9198036.1"/>
    </source>
</evidence>